<comment type="subcellular location">
    <subcellularLocation>
        <location evidence="1">Golgi apparatus membrane</location>
        <topology evidence="1">Single-pass membrane protein</topology>
    </subcellularLocation>
</comment>
<organism evidence="18 19">
    <name type="scientific">Ranitomeya imitator</name>
    <name type="common">mimic poison frog</name>
    <dbReference type="NCBI Taxonomy" id="111125"/>
    <lineage>
        <taxon>Eukaryota</taxon>
        <taxon>Metazoa</taxon>
        <taxon>Chordata</taxon>
        <taxon>Craniata</taxon>
        <taxon>Vertebrata</taxon>
        <taxon>Euteleostomi</taxon>
        <taxon>Amphibia</taxon>
        <taxon>Batrachia</taxon>
        <taxon>Anura</taxon>
        <taxon>Neobatrachia</taxon>
        <taxon>Hyloidea</taxon>
        <taxon>Dendrobatidae</taxon>
        <taxon>Dendrobatinae</taxon>
        <taxon>Ranitomeya</taxon>
    </lineage>
</organism>
<keyword evidence="19" id="KW-1185">Reference proteome</keyword>
<evidence type="ECO:0000256" key="8">
    <source>
        <dbReference type="ARBA" id="ARBA00022989"/>
    </source>
</evidence>
<keyword evidence="6 12" id="KW-0378">Hydrolase</keyword>
<protein>
    <recommendedName>
        <fullName evidence="20">Membrane-bound transcription factor site-1 protease</fullName>
    </recommendedName>
</protein>
<dbReference type="PANTHER" id="PTHR43806">
    <property type="entry name" value="PEPTIDASE S8"/>
    <property type="match status" value="1"/>
</dbReference>
<dbReference type="Pfam" id="PF00082">
    <property type="entry name" value="Peptidase_S8"/>
    <property type="match status" value="1"/>
</dbReference>
<keyword evidence="5" id="KW-0732">Signal</keyword>
<feature type="region of interest" description="Disordered" evidence="13">
    <location>
        <begin position="199"/>
        <end position="238"/>
    </location>
</feature>
<dbReference type="InterPro" id="IPR022398">
    <property type="entry name" value="Peptidase_S8_His-AS"/>
</dbReference>
<dbReference type="InterPro" id="IPR036852">
    <property type="entry name" value="Peptidase_S8/S53_dom_sf"/>
</dbReference>
<dbReference type="InterPro" id="IPR050131">
    <property type="entry name" value="Peptidase_S8_subtilisin-like"/>
</dbReference>
<dbReference type="Proteomes" id="UP001176940">
    <property type="component" value="Unassembled WGS sequence"/>
</dbReference>
<comment type="caution">
    <text evidence="18">The sequence shown here is derived from an EMBL/GenBank/DDBJ whole genome shotgun (WGS) entry which is preliminary data.</text>
</comment>
<keyword evidence="3 12" id="KW-0645">Protease</keyword>
<feature type="active site" description="Charge relay system" evidence="12">
    <location>
        <position position="331"/>
    </location>
</feature>
<dbReference type="EMBL" id="CAUEEQ010020169">
    <property type="protein sequence ID" value="CAJ0942545.1"/>
    <property type="molecule type" value="Genomic_DNA"/>
</dbReference>
<evidence type="ECO:0000256" key="12">
    <source>
        <dbReference type="PROSITE-ProRule" id="PRU01240"/>
    </source>
</evidence>
<dbReference type="InterPro" id="IPR023828">
    <property type="entry name" value="Peptidase_S8_Ser-AS"/>
</dbReference>
<evidence type="ECO:0000259" key="17">
    <source>
        <dbReference type="Pfam" id="PF23094"/>
    </source>
</evidence>
<evidence type="ECO:0000256" key="2">
    <source>
        <dbReference type="ARBA" id="ARBA00011073"/>
    </source>
</evidence>
<evidence type="ECO:0000256" key="7">
    <source>
        <dbReference type="ARBA" id="ARBA00022825"/>
    </source>
</evidence>
<dbReference type="Pfam" id="PF23094">
    <property type="entry name" value="MBTPS1_3rd"/>
    <property type="match status" value="1"/>
</dbReference>
<dbReference type="InterPro" id="IPR057032">
    <property type="entry name" value="MBTPS1_4th"/>
</dbReference>
<sequence>MGKPHICTTECGFLWRQVFPPEEATFRDVTTMDMAQMPAAAYQSGSITRLDIVRQSLQVTALCLSDPREHKPQLHRRNFTPRLINMRFARFWLQLLVILLCLKRRQSARPGNSSQEPESCNGCSHLTLRVDFSSSVVEREYIVAFRGYFTANARSKFISSALRSRGIEDWRIVPRNNPASDYPSDFELIEIRTEQRVWHTDTRGSPKHQAGHPSEASFPLPEGDPSAPCNETKWSQKWQSSRPLRRASLSLSSGFWHATGRHSSRRLLRAIPRQVAQTLQADVLWQLGYTGSHVRVAVFDTGLSERHPHFKNVKERTNWTNEKTLDDGLGHGTFVAGVIASMRECQGLAPDSELHIYRVFTNNQVSYTSWFLDAFNYAILKKIDVLNLSIGGPDFMDHPFVDKVWELTANNVIMISAIGNDGPLYGTLNNPADQMDVIGVGGIDFEDNIARFSSRGMTTWELPGGYGRMKPDIVTYGSGVRGSGMKGGCRSLSGTSVASPVVAGAVTLLVSTVQRREMVNPASMKQALIASARRLPGVNMFEQGHGKLDLLRAYQILNSYKPQASLSPSYVDLTECPYMWPYCSQPIYYGGMPTIVNITILNGMGVTGRVVDKPDWQPYLPHNGDNIDVAFSYSSVLWPWSGYLAISISVTKKAASWEGIAQGHVMITVASPEESEQKNGAEQFSTIKLPIKVKIIPTPPRSKRVLWDQYHNLRYPPGYFPRDNLRMKNDPLDWNGDHVHTNFRDMYQHLRSMGYFVEVLGSPLTCFDASQYGTLLIVDSEEEFFPEEISKLRRDVGNGLSLMVFSDWYNTSVMRKVKFYDENTRQWWMPDTGGANIPALNDLLSVWNMAFSDGIYEGDFTMANHDMYYASGCSIARFPEDGAVLSQTLKDQGLEVLKQETFLVENVPVLGLYQTQTEGGGRIVLYGDSNCLDDSHRQKDCFWLLDSLLQYTSYGVLPASLSHSENRQKPPNGEGLSPAERMEAPGPAVSGESESSTPLVVVCGWCTGGSSPLLTCCSPQPFWSDVTYISHCNNDITPCPLIHSSGQEVVLFSHVTQNAADIVTSDICTSSNLYSYFQLKKKKTSGYVTSYFSFASLGDTGQWVYASAARRLTLSKLEKKKKFAPPSYTP</sequence>
<gene>
    <name evidence="18" type="ORF">RIMI_LOCUS9644400</name>
</gene>
<keyword evidence="11" id="KW-0325">Glycoprotein</keyword>
<evidence type="ECO:0000256" key="10">
    <source>
        <dbReference type="ARBA" id="ARBA00023136"/>
    </source>
</evidence>
<feature type="active site" description="Charge relay system" evidence="12">
    <location>
        <position position="496"/>
    </location>
</feature>
<evidence type="ECO:0000256" key="6">
    <source>
        <dbReference type="ARBA" id="ARBA00022801"/>
    </source>
</evidence>
<keyword evidence="9" id="KW-0333">Golgi apparatus</keyword>
<feature type="domain" description="MBTPS1 fourth" evidence="16">
    <location>
        <begin position="699"/>
        <end position="961"/>
    </location>
</feature>
<dbReference type="InterPro" id="IPR057060">
    <property type="entry name" value="MBTPS1_3rd"/>
</dbReference>
<feature type="domain" description="Membrane-bound transcription factor site-1 protease-like N-terminal" evidence="15">
    <location>
        <begin position="136"/>
        <end position="196"/>
    </location>
</feature>
<evidence type="ECO:0000256" key="11">
    <source>
        <dbReference type="ARBA" id="ARBA00023180"/>
    </source>
</evidence>
<dbReference type="InterPro" id="IPR034185">
    <property type="entry name" value="Site-1_peptidase_cat_dom"/>
</dbReference>
<evidence type="ECO:0008006" key="20">
    <source>
        <dbReference type="Google" id="ProtNLM"/>
    </source>
</evidence>
<dbReference type="PROSITE" id="PS00137">
    <property type="entry name" value="SUBTILASE_HIS"/>
    <property type="match status" value="1"/>
</dbReference>
<feature type="domain" description="Peptidase S8/S53" evidence="14">
    <location>
        <begin position="291"/>
        <end position="546"/>
    </location>
</feature>
<feature type="domain" description="MBTPS1 third" evidence="17">
    <location>
        <begin position="567"/>
        <end position="698"/>
    </location>
</feature>
<dbReference type="PROSITE" id="PS00138">
    <property type="entry name" value="SUBTILASE_SER"/>
    <property type="match status" value="1"/>
</dbReference>
<dbReference type="PANTHER" id="PTHR43806:SF7">
    <property type="entry name" value="MEMBRANE-BOUND TRANSCRIPTION FACTOR SITE-1 PROTEASE"/>
    <property type="match status" value="1"/>
</dbReference>
<accession>A0ABN9LK39</accession>
<dbReference type="Gene3D" id="3.40.50.200">
    <property type="entry name" value="Peptidase S8/S53 domain"/>
    <property type="match status" value="1"/>
</dbReference>
<evidence type="ECO:0000259" key="14">
    <source>
        <dbReference type="Pfam" id="PF00082"/>
    </source>
</evidence>
<proteinExistence type="inferred from homology"/>
<dbReference type="CDD" id="cd07479">
    <property type="entry name" value="Peptidases_S8_SKI-1_like"/>
    <property type="match status" value="1"/>
</dbReference>
<keyword evidence="10" id="KW-0472">Membrane</keyword>
<keyword evidence="7 12" id="KW-0720">Serine protease</keyword>
<evidence type="ECO:0000256" key="1">
    <source>
        <dbReference type="ARBA" id="ARBA00004194"/>
    </source>
</evidence>
<dbReference type="InterPro" id="IPR055143">
    <property type="entry name" value="MBTP1_N"/>
</dbReference>
<dbReference type="Pfam" id="PF23001">
    <property type="entry name" value="MBTP1_N"/>
    <property type="match status" value="1"/>
</dbReference>
<evidence type="ECO:0000259" key="16">
    <source>
        <dbReference type="Pfam" id="PF23090"/>
    </source>
</evidence>
<keyword evidence="4" id="KW-0812">Transmembrane</keyword>
<dbReference type="Pfam" id="PF23090">
    <property type="entry name" value="MBTPS1_4th"/>
    <property type="match status" value="1"/>
</dbReference>
<feature type="region of interest" description="Disordered" evidence="13">
    <location>
        <begin position="962"/>
        <end position="994"/>
    </location>
</feature>
<dbReference type="PROSITE" id="PS51892">
    <property type="entry name" value="SUBTILASE"/>
    <property type="match status" value="1"/>
</dbReference>
<evidence type="ECO:0000313" key="18">
    <source>
        <dbReference type="EMBL" id="CAJ0942545.1"/>
    </source>
</evidence>
<comment type="similarity">
    <text evidence="2 12">Belongs to the peptidase S8 family.</text>
</comment>
<reference evidence="18" key="1">
    <citation type="submission" date="2023-07" db="EMBL/GenBank/DDBJ databases">
        <authorList>
            <person name="Stuckert A."/>
        </authorList>
    </citation>
    <scope>NUCLEOTIDE SEQUENCE</scope>
</reference>
<feature type="active site" description="Charge relay system" evidence="12">
    <location>
        <position position="300"/>
    </location>
</feature>
<dbReference type="InterPro" id="IPR000209">
    <property type="entry name" value="Peptidase_S8/S53_dom"/>
</dbReference>
<dbReference type="InterPro" id="IPR015500">
    <property type="entry name" value="Peptidase_S8_subtilisin-rel"/>
</dbReference>
<evidence type="ECO:0000256" key="13">
    <source>
        <dbReference type="SAM" id="MobiDB-lite"/>
    </source>
</evidence>
<evidence type="ECO:0000256" key="5">
    <source>
        <dbReference type="ARBA" id="ARBA00022729"/>
    </source>
</evidence>
<dbReference type="SUPFAM" id="SSF52743">
    <property type="entry name" value="Subtilisin-like"/>
    <property type="match status" value="1"/>
</dbReference>
<name>A0ABN9LK39_9NEOB</name>
<keyword evidence="8" id="KW-1133">Transmembrane helix</keyword>
<evidence type="ECO:0000256" key="4">
    <source>
        <dbReference type="ARBA" id="ARBA00022692"/>
    </source>
</evidence>
<evidence type="ECO:0000259" key="15">
    <source>
        <dbReference type="Pfam" id="PF23001"/>
    </source>
</evidence>
<evidence type="ECO:0000256" key="9">
    <source>
        <dbReference type="ARBA" id="ARBA00023034"/>
    </source>
</evidence>
<dbReference type="PRINTS" id="PR00723">
    <property type="entry name" value="SUBTILISIN"/>
</dbReference>
<evidence type="ECO:0000313" key="19">
    <source>
        <dbReference type="Proteomes" id="UP001176940"/>
    </source>
</evidence>
<evidence type="ECO:0000256" key="3">
    <source>
        <dbReference type="ARBA" id="ARBA00022670"/>
    </source>
</evidence>